<name>A0A8S5NR59_9VIRU</name>
<protein>
    <submittedName>
        <fullName evidence="1">Uncharacterized protein</fullName>
    </submittedName>
</protein>
<accession>A0A8S5NR59</accession>
<evidence type="ECO:0000313" key="1">
    <source>
        <dbReference type="EMBL" id="DAD97285.1"/>
    </source>
</evidence>
<reference evidence="1" key="1">
    <citation type="journal article" date="2021" name="Proc. Natl. Acad. Sci. U.S.A.">
        <title>A Catalog of Tens of Thousands of Viruses from Human Metagenomes Reveals Hidden Associations with Chronic Diseases.</title>
        <authorList>
            <person name="Tisza M.J."/>
            <person name="Buck C.B."/>
        </authorList>
    </citation>
    <scope>NUCLEOTIDE SEQUENCE</scope>
    <source>
        <strain evidence="1">CtWVj20</strain>
    </source>
</reference>
<proteinExistence type="predicted"/>
<sequence>MRDFIHEPAYDEEEYEIMQMYLDEAKKYKISIWGDLSEDTPPKIRENFEMAVKYFDDLNDRLGRNDIEE</sequence>
<organism evidence="1">
    <name type="scientific">Phage sp. ctWVj20</name>
    <dbReference type="NCBI Taxonomy" id="2826748"/>
    <lineage>
        <taxon>Viruses</taxon>
    </lineage>
</organism>
<dbReference type="EMBL" id="BK015235">
    <property type="protein sequence ID" value="DAD97285.1"/>
    <property type="molecule type" value="Genomic_DNA"/>
</dbReference>